<accession>A0ABY4EFR5</accession>
<dbReference type="Gene3D" id="6.10.140.700">
    <property type="match status" value="1"/>
</dbReference>
<keyword evidence="4" id="KW-1185">Reference proteome</keyword>
<proteinExistence type="predicted"/>
<evidence type="ECO:0000313" key="4">
    <source>
        <dbReference type="Proteomes" id="UP000831787"/>
    </source>
</evidence>
<dbReference type="EMBL" id="CP095073">
    <property type="protein sequence ID" value="UOQ42830.1"/>
    <property type="molecule type" value="Genomic_DNA"/>
</dbReference>
<dbReference type="PANTHER" id="PTHR43798">
    <property type="entry name" value="MONOACYLGLYCEROL LIPASE"/>
    <property type="match status" value="1"/>
</dbReference>
<sequence>MKKWDREWAYTPRGRFEIFIKGDGPPLCITHNYSQFTDSGDYYANLFTLKHKVFLINLKEAGNSDRAEEAHELSLIDTVLDLESIRTALNISKWSFAGHSTGGMIGLIYGIHFSSSLDSLIITGAAARTYMDSKDCIYNEAHPEYERMQEIMEQLKLKNLKEGERKKLTKERTKFSLYHPEKYESYFSPAIEKKISSRRLDFFGREALIFDVTKQLSSISIPTLILCGRHDKQCPLSFSQEMVKLIPKANLVVFEQSSHYPFLEEQEKFLETIGFHDHRR</sequence>
<organism evidence="3 4">
    <name type="scientific">Halobacillus salinarum</name>
    <dbReference type="NCBI Taxonomy" id="2932257"/>
    <lineage>
        <taxon>Bacteria</taxon>
        <taxon>Bacillati</taxon>
        <taxon>Bacillota</taxon>
        <taxon>Bacilli</taxon>
        <taxon>Bacillales</taxon>
        <taxon>Bacillaceae</taxon>
        <taxon>Halobacillus</taxon>
    </lineage>
</organism>
<protein>
    <submittedName>
        <fullName evidence="3">Alpha/beta hydrolase</fullName>
    </submittedName>
</protein>
<dbReference type="Gene3D" id="3.40.50.1820">
    <property type="entry name" value="alpha/beta hydrolase"/>
    <property type="match status" value="1"/>
</dbReference>
<dbReference type="Proteomes" id="UP000831787">
    <property type="component" value="Chromosome"/>
</dbReference>
<gene>
    <name evidence="3" type="ORF">MUN89_12750</name>
</gene>
<dbReference type="GO" id="GO:0016787">
    <property type="term" value="F:hydrolase activity"/>
    <property type="evidence" value="ECO:0007669"/>
    <property type="project" value="UniProtKB-KW"/>
</dbReference>
<reference evidence="3 4" key="1">
    <citation type="submission" date="2022-04" db="EMBL/GenBank/DDBJ databases">
        <title>Halobacillus sp. isolated from saltern.</title>
        <authorList>
            <person name="Won M."/>
            <person name="Lee C.-M."/>
            <person name="Woen H.-Y."/>
            <person name="Kwon S.-W."/>
        </authorList>
    </citation>
    <scope>NUCLEOTIDE SEQUENCE [LARGE SCALE GENOMIC DNA]</scope>
    <source>
        <strain evidence="3 4">SSBR10-3</strain>
    </source>
</reference>
<dbReference type="RefSeq" id="WP_244708190.1">
    <property type="nucleotide sequence ID" value="NZ_CP095073.1"/>
</dbReference>
<dbReference type="SUPFAM" id="SSF53474">
    <property type="entry name" value="alpha/beta-Hydrolases"/>
    <property type="match status" value="1"/>
</dbReference>
<evidence type="ECO:0000313" key="3">
    <source>
        <dbReference type="EMBL" id="UOQ42830.1"/>
    </source>
</evidence>
<dbReference type="InterPro" id="IPR000073">
    <property type="entry name" value="AB_hydrolase_1"/>
</dbReference>
<keyword evidence="1 3" id="KW-0378">Hydrolase</keyword>
<dbReference type="InterPro" id="IPR050266">
    <property type="entry name" value="AB_hydrolase_sf"/>
</dbReference>
<dbReference type="Pfam" id="PF00561">
    <property type="entry name" value="Abhydrolase_1"/>
    <property type="match status" value="1"/>
</dbReference>
<evidence type="ECO:0000256" key="1">
    <source>
        <dbReference type="ARBA" id="ARBA00022801"/>
    </source>
</evidence>
<feature type="domain" description="AB hydrolase-1" evidence="2">
    <location>
        <begin position="40"/>
        <end position="265"/>
    </location>
</feature>
<dbReference type="PANTHER" id="PTHR43798:SF31">
    <property type="entry name" value="AB HYDROLASE SUPERFAMILY PROTEIN YCLE"/>
    <property type="match status" value="1"/>
</dbReference>
<evidence type="ECO:0000259" key="2">
    <source>
        <dbReference type="Pfam" id="PF00561"/>
    </source>
</evidence>
<dbReference type="InterPro" id="IPR029058">
    <property type="entry name" value="AB_hydrolase_fold"/>
</dbReference>
<name>A0ABY4EFR5_9BACI</name>